<keyword evidence="2" id="KW-0808">Transferase</keyword>
<dbReference type="EMBL" id="CP066769">
    <property type="protein sequence ID" value="QQK03278.1"/>
    <property type="molecule type" value="Genomic_DNA"/>
</dbReference>
<dbReference type="AlphaFoldDB" id="A0A7T6VG23"/>
<proteinExistence type="predicted"/>
<protein>
    <submittedName>
        <fullName evidence="2">Glycosyltransferase family 61 protein</fullName>
    </submittedName>
</protein>
<evidence type="ECO:0000313" key="2">
    <source>
        <dbReference type="EMBL" id="QQK03278.1"/>
    </source>
</evidence>
<gene>
    <name evidence="2" type="ORF">JFN94_03625</name>
</gene>
<sequence>MADRMVATKVSPKFSISPPIVQGESLGKNISDRQISAWNIGGWADREIRVLEIENALILHNGLVLRSDGTIVPESARNFSNDTIEKACSEFSALYASANRLDKATLLCSRPGGICYGHILVEIMGSAWVGHQMVADKSWALLAGTRPGIFELYRQIANYSGMNDVEFLNIGTSPTVVSKVYIVDGFAITGEYVSPLLKEFSQSIIDGMGDLAESEKTRKLFVARKPQDGRNINNHEEVQSFLASQGYETIYPEDLDWNEQVRCFREATHIVGVMGSALSTTMFCKPGTRLLLLTPPEMLDTFFWRIAAICRLNYQELRVKTLDSVRSKETGRPLDKDVYVDLELLSDWIFSSQA</sequence>
<feature type="domain" description="Glycosyltransferase 61 catalytic" evidence="1">
    <location>
        <begin position="116"/>
        <end position="290"/>
    </location>
</feature>
<name>A0A7T6VG23_9BURK</name>
<evidence type="ECO:0000259" key="1">
    <source>
        <dbReference type="Pfam" id="PF04577"/>
    </source>
</evidence>
<evidence type="ECO:0000313" key="3">
    <source>
        <dbReference type="Proteomes" id="UP000596205"/>
    </source>
</evidence>
<dbReference type="GO" id="GO:0016757">
    <property type="term" value="F:glycosyltransferase activity"/>
    <property type="evidence" value="ECO:0007669"/>
    <property type="project" value="InterPro"/>
</dbReference>
<reference evidence="2 3" key="1">
    <citation type="submission" date="2020-12" db="EMBL/GenBank/DDBJ databases">
        <title>Complete genome sequence of Burkholderia anthina BJQ0011.</title>
        <authorList>
            <person name="Xu Y."/>
        </authorList>
    </citation>
    <scope>NUCLEOTIDE SEQUENCE [LARGE SCALE GENOMIC DNA]</scope>
    <source>
        <strain evidence="2 3">BJQ0011</strain>
    </source>
</reference>
<organism evidence="2 3">
    <name type="scientific">Burkholderia anthina</name>
    <dbReference type="NCBI Taxonomy" id="179879"/>
    <lineage>
        <taxon>Bacteria</taxon>
        <taxon>Pseudomonadati</taxon>
        <taxon>Pseudomonadota</taxon>
        <taxon>Betaproteobacteria</taxon>
        <taxon>Burkholderiales</taxon>
        <taxon>Burkholderiaceae</taxon>
        <taxon>Burkholderia</taxon>
        <taxon>Burkholderia cepacia complex</taxon>
    </lineage>
</organism>
<dbReference type="KEGG" id="bann:JFN94_03625"/>
<dbReference type="Proteomes" id="UP000596205">
    <property type="component" value="Chromosome 1"/>
</dbReference>
<dbReference type="RefSeq" id="WP_199568615.1">
    <property type="nucleotide sequence ID" value="NZ_CP066769.1"/>
</dbReference>
<dbReference type="Pfam" id="PF04577">
    <property type="entry name" value="Glyco_transf_61"/>
    <property type="match status" value="1"/>
</dbReference>
<dbReference type="InterPro" id="IPR049625">
    <property type="entry name" value="Glyco_transf_61_cat"/>
</dbReference>
<accession>A0A7T6VG23</accession>